<dbReference type="AlphaFoldDB" id="A0A2I0TI62"/>
<name>A0A2I0TI62_LIMLA</name>
<reference evidence="2" key="2">
    <citation type="submission" date="2017-12" db="EMBL/GenBank/DDBJ databases">
        <title>Genome sequence of the Bar-tailed Godwit (Limosa lapponica baueri).</title>
        <authorList>
            <person name="Lima N.C.B."/>
            <person name="Parody-Merino A.M."/>
            <person name="Battley P.F."/>
            <person name="Fidler A.E."/>
            <person name="Prosdocimi F."/>
        </authorList>
    </citation>
    <scope>NUCLEOTIDE SEQUENCE [LARGE SCALE GENOMIC DNA]</scope>
</reference>
<protein>
    <submittedName>
        <fullName evidence="1">Uncharacterized protein</fullName>
    </submittedName>
</protein>
<dbReference type="Proteomes" id="UP000233556">
    <property type="component" value="Unassembled WGS sequence"/>
</dbReference>
<proteinExistence type="predicted"/>
<accession>A0A2I0TI62</accession>
<evidence type="ECO:0000313" key="2">
    <source>
        <dbReference type="Proteomes" id="UP000233556"/>
    </source>
</evidence>
<organism evidence="1 2">
    <name type="scientific">Limosa lapponica baueri</name>
    <dbReference type="NCBI Taxonomy" id="1758121"/>
    <lineage>
        <taxon>Eukaryota</taxon>
        <taxon>Metazoa</taxon>
        <taxon>Chordata</taxon>
        <taxon>Craniata</taxon>
        <taxon>Vertebrata</taxon>
        <taxon>Euteleostomi</taxon>
        <taxon>Archelosauria</taxon>
        <taxon>Archosauria</taxon>
        <taxon>Dinosauria</taxon>
        <taxon>Saurischia</taxon>
        <taxon>Theropoda</taxon>
        <taxon>Coelurosauria</taxon>
        <taxon>Aves</taxon>
        <taxon>Neognathae</taxon>
        <taxon>Neoaves</taxon>
        <taxon>Charadriiformes</taxon>
        <taxon>Scolopacidae</taxon>
        <taxon>Limosa</taxon>
    </lineage>
</organism>
<reference evidence="2" key="1">
    <citation type="submission" date="2017-11" db="EMBL/GenBank/DDBJ databases">
        <authorList>
            <person name="Lima N.C."/>
            <person name="Parody-Merino A.M."/>
            <person name="Battley P.F."/>
            <person name="Fidler A.E."/>
            <person name="Prosdocimi F."/>
        </authorList>
    </citation>
    <scope>NUCLEOTIDE SEQUENCE [LARGE SCALE GENOMIC DNA]</scope>
</reference>
<dbReference type="EMBL" id="KZ510074">
    <property type="protein sequence ID" value="PKU33453.1"/>
    <property type="molecule type" value="Genomic_DNA"/>
</dbReference>
<sequence>MLAHFSSFSLHPELGLIFAKKTCLLYMGDTKTSRLGERFYVTTRKEVQSDKRIIFVERITVASEVMSLTLMKDSVREEELYIKKASEGSGFGYLSYSCLSAYLAAFLKAYTKLKDCVFQAWLKSMEEHLTLAVDQIGNPWLAHLRLLGSLGEDNWSQLDPGGLP</sequence>
<evidence type="ECO:0000313" key="1">
    <source>
        <dbReference type="EMBL" id="PKU33453.1"/>
    </source>
</evidence>
<gene>
    <name evidence="1" type="ORF">llap_16243</name>
</gene>
<keyword evidence="2" id="KW-1185">Reference proteome</keyword>